<dbReference type="SMART" id="SM00065">
    <property type="entry name" value="GAF"/>
    <property type="match status" value="1"/>
</dbReference>
<evidence type="ECO:0000256" key="7">
    <source>
        <dbReference type="ARBA" id="ARBA00022801"/>
    </source>
</evidence>
<dbReference type="Gene3D" id="3.30.450.20">
    <property type="entry name" value="PAS domain"/>
    <property type="match status" value="1"/>
</dbReference>
<dbReference type="InterPro" id="IPR003018">
    <property type="entry name" value="GAF"/>
</dbReference>
<dbReference type="SUPFAM" id="SSF81606">
    <property type="entry name" value="PP2C-like"/>
    <property type="match status" value="1"/>
</dbReference>
<evidence type="ECO:0000256" key="3">
    <source>
        <dbReference type="ARBA" id="ARBA00022679"/>
    </source>
</evidence>
<reference evidence="19" key="1">
    <citation type="journal article" date="2014" name="Int. J. Syst. Evol. Microbiol.">
        <title>Complete genome sequence of Corynebacterium casei LMG S-19264T (=DSM 44701T), isolated from a smear-ripened cheese.</title>
        <authorList>
            <consortium name="US DOE Joint Genome Institute (JGI-PGF)"/>
            <person name="Walter F."/>
            <person name="Albersmeier A."/>
            <person name="Kalinowski J."/>
            <person name="Ruckert C."/>
        </authorList>
    </citation>
    <scope>NUCLEOTIDE SEQUENCE</scope>
    <source>
        <strain evidence="19">JCM 13064</strain>
    </source>
</reference>
<evidence type="ECO:0000259" key="18">
    <source>
        <dbReference type="SMART" id="SM00331"/>
    </source>
</evidence>
<dbReference type="GO" id="GO:0005524">
    <property type="term" value="F:ATP binding"/>
    <property type="evidence" value="ECO:0007669"/>
    <property type="project" value="UniProtKB-KW"/>
</dbReference>
<dbReference type="GO" id="GO:0016301">
    <property type="term" value="F:kinase activity"/>
    <property type="evidence" value="ECO:0007669"/>
    <property type="project" value="UniProtKB-KW"/>
</dbReference>
<dbReference type="EC" id="3.1.3.16" evidence="1"/>
<evidence type="ECO:0000313" key="19">
    <source>
        <dbReference type="EMBL" id="GGK96637.1"/>
    </source>
</evidence>
<dbReference type="Pfam" id="PF13581">
    <property type="entry name" value="HATPase_c_2"/>
    <property type="match status" value="1"/>
</dbReference>
<evidence type="ECO:0000259" key="16">
    <source>
        <dbReference type="SMART" id="SM00065"/>
    </source>
</evidence>
<feature type="domain" description="PPM-type phosphatase" evidence="18">
    <location>
        <begin position="317"/>
        <end position="553"/>
    </location>
</feature>
<reference evidence="19" key="2">
    <citation type="submission" date="2020-09" db="EMBL/GenBank/DDBJ databases">
        <authorList>
            <person name="Sun Q."/>
            <person name="Ohkuma M."/>
        </authorList>
    </citation>
    <scope>NUCLEOTIDE SEQUENCE</scope>
    <source>
        <strain evidence="19">JCM 13064</strain>
    </source>
</reference>
<dbReference type="SUPFAM" id="SSF55785">
    <property type="entry name" value="PYP-like sensor domain (PAS domain)"/>
    <property type="match status" value="1"/>
</dbReference>
<dbReference type="InterPro" id="IPR029016">
    <property type="entry name" value="GAF-like_dom_sf"/>
</dbReference>
<dbReference type="Pfam" id="PF08448">
    <property type="entry name" value="PAS_4"/>
    <property type="match status" value="1"/>
</dbReference>
<dbReference type="InterPro" id="IPR013656">
    <property type="entry name" value="PAS_4"/>
</dbReference>
<dbReference type="Pfam" id="PF07228">
    <property type="entry name" value="SpoIIE"/>
    <property type="match status" value="1"/>
</dbReference>
<gene>
    <name evidence="19" type="ORF">GCM10007964_43590</name>
</gene>
<evidence type="ECO:0000256" key="2">
    <source>
        <dbReference type="ARBA" id="ARBA00022553"/>
    </source>
</evidence>
<evidence type="ECO:0000256" key="15">
    <source>
        <dbReference type="ARBA" id="ARBA00081350"/>
    </source>
</evidence>
<dbReference type="PANTHER" id="PTHR43156:SF2">
    <property type="entry name" value="STAGE II SPORULATION PROTEIN E"/>
    <property type="match status" value="1"/>
</dbReference>
<dbReference type="AlphaFoldDB" id="A0A917VMR3"/>
<dbReference type="FunFam" id="3.30.565.10:FF:000028">
    <property type="entry name" value="PAS sensor protein"/>
    <property type="match status" value="1"/>
</dbReference>
<accession>A0A917VMR3</accession>
<evidence type="ECO:0000313" key="20">
    <source>
        <dbReference type="Proteomes" id="UP000645217"/>
    </source>
</evidence>
<keyword evidence="8" id="KW-0067">ATP-binding</keyword>
<evidence type="ECO:0000256" key="12">
    <source>
        <dbReference type="ARBA" id="ARBA00047761"/>
    </source>
</evidence>
<dbReference type="Gene3D" id="3.30.565.10">
    <property type="entry name" value="Histidine kinase-like ATPase, C-terminal domain"/>
    <property type="match status" value="1"/>
</dbReference>
<comment type="catalytic activity">
    <reaction evidence="12">
        <text>O-phospho-L-seryl-[protein] + H2O = L-seryl-[protein] + phosphate</text>
        <dbReference type="Rhea" id="RHEA:20629"/>
        <dbReference type="Rhea" id="RHEA-COMP:9863"/>
        <dbReference type="Rhea" id="RHEA-COMP:11604"/>
        <dbReference type="ChEBI" id="CHEBI:15377"/>
        <dbReference type="ChEBI" id="CHEBI:29999"/>
        <dbReference type="ChEBI" id="CHEBI:43474"/>
        <dbReference type="ChEBI" id="CHEBI:83421"/>
        <dbReference type="EC" id="3.1.3.16"/>
    </reaction>
</comment>
<evidence type="ECO:0000256" key="8">
    <source>
        <dbReference type="ARBA" id="ARBA00022840"/>
    </source>
</evidence>
<evidence type="ECO:0000259" key="17">
    <source>
        <dbReference type="SMART" id="SM00091"/>
    </source>
</evidence>
<dbReference type="InterPro" id="IPR035965">
    <property type="entry name" value="PAS-like_dom_sf"/>
</dbReference>
<dbReference type="InterPro" id="IPR003594">
    <property type="entry name" value="HATPase_dom"/>
</dbReference>
<evidence type="ECO:0000256" key="6">
    <source>
        <dbReference type="ARBA" id="ARBA00022777"/>
    </source>
</evidence>
<proteinExistence type="predicted"/>
<evidence type="ECO:0000256" key="14">
    <source>
        <dbReference type="ARBA" id="ARBA00075117"/>
    </source>
</evidence>
<dbReference type="SUPFAM" id="SSF55781">
    <property type="entry name" value="GAF domain-like"/>
    <property type="match status" value="1"/>
</dbReference>
<keyword evidence="20" id="KW-1185">Reference proteome</keyword>
<keyword evidence="9" id="KW-0460">Magnesium</keyword>
<dbReference type="GO" id="GO:0004722">
    <property type="term" value="F:protein serine/threonine phosphatase activity"/>
    <property type="evidence" value="ECO:0007669"/>
    <property type="project" value="UniProtKB-EC"/>
</dbReference>
<keyword evidence="5" id="KW-0547">Nucleotide-binding</keyword>
<protein>
    <recommendedName>
        <fullName evidence="1">protein-serine/threonine phosphatase</fullName>
        <ecNumber evidence="1">3.1.3.16</ecNumber>
    </recommendedName>
    <alternativeName>
        <fullName evidence="15">Protein-serine/threonine phosphatase</fullName>
    </alternativeName>
    <alternativeName>
        <fullName evidence="14">Serine/threonine-protein kinase</fullName>
    </alternativeName>
</protein>
<keyword evidence="11" id="KW-0464">Manganese</keyword>
<evidence type="ECO:0000256" key="11">
    <source>
        <dbReference type="ARBA" id="ARBA00023211"/>
    </source>
</evidence>
<dbReference type="Gene3D" id="3.30.450.40">
    <property type="match status" value="1"/>
</dbReference>
<keyword evidence="6" id="KW-0418">Kinase</keyword>
<keyword evidence="10" id="KW-0904">Protein phosphatase</keyword>
<feature type="domain" description="PAS" evidence="17">
    <location>
        <begin position="11"/>
        <end position="76"/>
    </location>
</feature>
<comment type="caution">
    <text evidence="19">The sequence shown here is derived from an EMBL/GenBank/DDBJ whole genome shotgun (WGS) entry which is preliminary data.</text>
</comment>
<evidence type="ECO:0000256" key="9">
    <source>
        <dbReference type="ARBA" id="ARBA00022842"/>
    </source>
</evidence>
<dbReference type="InterPro" id="IPR000014">
    <property type="entry name" value="PAS"/>
</dbReference>
<dbReference type="Proteomes" id="UP000645217">
    <property type="component" value="Unassembled WGS sequence"/>
</dbReference>
<organism evidence="19 20">
    <name type="scientific">Sphaerisporangium melleum</name>
    <dbReference type="NCBI Taxonomy" id="321316"/>
    <lineage>
        <taxon>Bacteria</taxon>
        <taxon>Bacillati</taxon>
        <taxon>Actinomycetota</taxon>
        <taxon>Actinomycetes</taxon>
        <taxon>Streptosporangiales</taxon>
        <taxon>Streptosporangiaceae</taxon>
        <taxon>Sphaerisporangium</taxon>
    </lineage>
</organism>
<dbReference type="Pfam" id="PF13185">
    <property type="entry name" value="GAF_2"/>
    <property type="match status" value="1"/>
</dbReference>
<evidence type="ECO:0000256" key="1">
    <source>
        <dbReference type="ARBA" id="ARBA00013081"/>
    </source>
</evidence>
<dbReference type="InterPro" id="IPR001932">
    <property type="entry name" value="PPM-type_phosphatase-like_dom"/>
</dbReference>
<feature type="domain" description="GAF" evidence="16">
    <location>
        <begin position="146"/>
        <end position="296"/>
    </location>
</feature>
<dbReference type="InterPro" id="IPR036457">
    <property type="entry name" value="PPM-type-like_dom_sf"/>
</dbReference>
<dbReference type="Gene3D" id="3.60.40.10">
    <property type="entry name" value="PPM-type phosphatase domain"/>
    <property type="match status" value="1"/>
</dbReference>
<dbReference type="CDD" id="cd16936">
    <property type="entry name" value="HATPase_RsbW-like"/>
    <property type="match status" value="1"/>
</dbReference>
<dbReference type="InterPro" id="IPR052016">
    <property type="entry name" value="Bact_Sigma-Reg"/>
</dbReference>
<dbReference type="GO" id="GO:0046872">
    <property type="term" value="F:metal ion binding"/>
    <property type="evidence" value="ECO:0007669"/>
    <property type="project" value="UniProtKB-KW"/>
</dbReference>
<evidence type="ECO:0000256" key="13">
    <source>
        <dbReference type="ARBA" id="ARBA00056274"/>
    </source>
</evidence>
<keyword evidence="2" id="KW-0597">Phosphoprotein</keyword>
<dbReference type="PANTHER" id="PTHR43156">
    <property type="entry name" value="STAGE II SPORULATION PROTEIN E-RELATED"/>
    <property type="match status" value="1"/>
</dbReference>
<evidence type="ECO:0000256" key="10">
    <source>
        <dbReference type="ARBA" id="ARBA00022912"/>
    </source>
</evidence>
<keyword evidence="3" id="KW-0808">Transferase</keyword>
<comment type="function">
    <text evidence="13">Primarily acts as an independent SigF regulator that is sensitive to the osmosensory signal, mediating the cross talk of PknD with the SigF regulon. Possesses both phosphatase and kinase activities. The kinase domain functions as a classic anti-sigma factor-like kinase to phosphorylate the anti-anti-sigma factor domain at the canonical regulatory site, and the phosphatase domain antagonizes this activity.</text>
</comment>
<evidence type="ECO:0000256" key="5">
    <source>
        <dbReference type="ARBA" id="ARBA00022741"/>
    </source>
</evidence>
<dbReference type="EMBL" id="BMNT01000024">
    <property type="protein sequence ID" value="GGK96637.1"/>
    <property type="molecule type" value="Genomic_DNA"/>
</dbReference>
<name>A0A917VMR3_9ACTN</name>
<dbReference type="SMART" id="SM00091">
    <property type="entry name" value="PAS"/>
    <property type="match status" value="1"/>
</dbReference>
<keyword evidence="7" id="KW-0378">Hydrolase</keyword>
<keyword evidence="4" id="KW-0479">Metal-binding</keyword>
<dbReference type="InterPro" id="IPR036890">
    <property type="entry name" value="HATPase_C_sf"/>
</dbReference>
<sequence length="687" mass="74422">MLGDNLAAAQEPLGHVLRHMSDGFLVVDDDWRITFANLEAERILASAADPAGRSLWDVLREAGVPHLEARRRSADGMPVDLDVQWRTGRSWYRMRQSPFPGGMAIRLSDVTAQHRHKEERAGTERAAARRVARIQQLTGALADALTVQDVVDAVADNVLPPFGATGLSIFYRGEDERLRAVGAVGYSQDFVTDTLDLPLADDWPIARAMRERSPVFITSADDFVKCHPSLAHVPAEGGKNAWVALPLIASGYAMGGCVIAFDRSRTFSAEERNLFTAISGLVAQALERARLYDAEHNRAQELQRGLLPRALPSPPAVRTAARYLPAGKDMEVGGDWYDVMRLSAERVALVIGDVMGHGVSQAATMGRLSTAVHALADLELPPDELLTHLNDLVARFGDDSYATCLYMIYDPTTGECVFSRAGHPPPAVFRPGGPVFYPDGDPDPPLGAASPPFDTFRMHLPEGSLLVLYTDGLVESATLEIDQGMAELARVLTTALAQDAVPLEICDTLPPPGPAVVRKEQNRLESLCDALTTTLLPGQHSTTDDTALLIACTHRLPAGDVASWPLREEATAAGQARGHVRDQLASWGLEELTVTTELLASELVANVVRHAKGPIRLRLLRGEVLTCEVSDGSLSTPRIRRSSETDEGGRGLQLVAALSSRWGTRYTATGKCIWTEQLLPTTPPQPT</sequence>
<dbReference type="SMART" id="SM00331">
    <property type="entry name" value="PP2C_SIG"/>
    <property type="match status" value="1"/>
</dbReference>
<dbReference type="FunFam" id="3.60.40.10:FF:000005">
    <property type="entry name" value="Serine/threonine protein phosphatase"/>
    <property type="match status" value="1"/>
</dbReference>
<evidence type="ECO:0000256" key="4">
    <source>
        <dbReference type="ARBA" id="ARBA00022723"/>
    </source>
</evidence>
<dbReference type="CDD" id="cd00130">
    <property type="entry name" value="PAS"/>
    <property type="match status" value="1"/>
</dbReference>